<dbReference type="GO" id="GO:0016491">
    <property type="term" value="F:oxidoreductase activity"/>
    <property type="evidence" value="ECO:0007669"/>
    <property type="project" value="UniProtKB-KW"/>
</dbReference>
<dbReference type="Proteomes" id="UP001178281">
    <property type="component" value="Unassembled WGS sequence"/>
</dbReference>
<gene>
    <name evidence="5" type="ORF">Q7X28_05680</name>
</gene>
<dbReference type="InterPro" id="IPR036291">
    <property type="entry name" value="NAD(P)-bd_dom_sf"/>
</dbReference>
<evidence type="ECO:0000313" key="5">
    <source>
        <dbReference type="EMBL" id="MDP0397411.1"/>
    </source>
</evidence>
<proteinExistence type="inferred from homology"/>
<dbReference type="PANTHER" id="PTHR43708:SF5">
    <property type="entry name" value="CONSERVED EXPRESSED OXIDOREDUCTASE (EUROFUNG)-RELATED"/>
    <property type="match status" value="1"/>
</dbReference>
<dbReference type="InterPro" id="IPR051317">
    <property type="entry name" value="Gfo/Idh/MocA_oxidoreduct"/>
</dbReference>
<dbReference type="EMBL" id="JAUTIX010000002">
    <property type="protein sequence ID" value="MDP0397411.1"/>
    <property type="molecule type" value="Genomic_DNA"/>
</dbReference>
<sequence length="294" mass="30424">MTEPLRVGLIGAGPWAQETHAPALAAHPGIDFVGGWARNPAAADALFPRTFDSPEALFSAVDAVAFAVPPNVQAPLAIAAAQAGKHLILDKPIALDLDAATQLAAAVSAAGVRSIVAFTRRFAPETREFVDRACAITPVAVEAQWLSGAALSGKFAASAWRQEQGALFDVGPHILDLVDAAAGPVSSVSAARYDAPSDTWTVQLDHADGAASSISLSLRTPAIPTVMRVSAHSTTGIAVLDSRETSSAECFRVLLDEFLDSIATGVDHPLGVLRGLALQRVITQIQEAQCPSGG</sequence>
<dbReference type="Pfam" id="PF22725">
    <property type="entry name" value="GFO_IDH_MocA_C3"/>
    <property type="match status" value="1"/>
</dbReference>
<keyword evidence="6" id="KW-1185">Reference proteome</keyword>
<reference evidence="5" key="1">
    <citation type="submission" date="2023-08" db="EMBL/GenBank/DDBJ databases">
        <title>The draft genome of Tsukamurella strandjordii strain 050030.</title>
        <authorList>
            <person name="Zhao F."/>
            <person name="Feng Y."/>
            <person name="Zong Z."/>
        </authorList>
    </citation>
    <scope>NUCLEOTIDE SEQUENCE</scope>
    <source>
        <strain evidence="5">050030</strain>
    </source>
</reference>
<dbReference type="PANTHER" id="PTHR43708">
    <property type="entry name" value="CONSERVED EXPRESSED OXIDOREDUCTASE (EUROFUNG)"/>
    <property type="match status" value="1"/>
</dbReference>
<dbReference type="RefSeq" id="WP_220658866.1">
    <property type="nucleotide sequence ID" value="NZ_CBCSFC010000001.1"/>
</dbReference>
<evidence type="ECO:0000259" key="3">
    <source>
        <dbReference type="Pfam" id="PF01408"/>
    </source>
</evidence>
<feature type="domain" description="GFO/IDH/MocA-like oxidoreductase" evidence="4">
    <location>
        <begin position="139"/>
        <end position="223"/>
    </location>
</feature>
<comment type="similarity">
    <text evidence="1">Belongs to the Gfo/Idh/MocA family.</text>
</comment>
<evidence type="ECO:0000259" key="4">
    <source>
        <dbReference type="Pfam" id="PF22725"/>
    </source>
</evidence>
<dbReference type="Gene3D" id="3.40.50.720">
    <property type="entry name" value="NAD(P)-binding Rossmann-like Domain"/>
    <property type="match status" value="1"/>
</dbReference>
<evidence type="ECO:0000256" key="2">
    <source>
        <dbReference type="ARBA" id="ARBA00023002"/>
    </source>
</evidence>
<dbReference type="Pfam" id="PF01408">
    <property type="entry name" value="GFO_IDH_MocA"/>
    <property type="match status" value="1"/>
</dbReference>
<accession>A0AA90N898</accession>
<evidence type="ECO:0000313" key="6">
    <source>
        <dbReference type="Proteomes" id="UP001178281"/>
    </source>
</evidence>
<dbReference type="InterPro" id="IPR055170">
    <property type="entry name" value="GFO_IDH_MocA-like_dom"/>
</dbReference>
<protein>
    <submittedName>
        <fullName evidence="5">Gfo/Idh/MocA family oxidoreductase</fullName>
    </submittedName>
</protein>
<name>A0AA90N898_9ACTN</name>
<dbReference type="InterPro" id="IPR000683">
    <property type="entry name" value="Gfo/Idh/MocA-like_OxRdtase_N"/>
</dbReference>
<dbReference type="Gene3D" id="3.30.360.10">
    <property type="entry name" value="Dihydrodipicolinate Reductase, domain 2"/>
    <property type="match status" value="1"/>
</dbReference>
<dbReference type="GO" id="GO:0000166">
    <property type="term" value="F:nucleotide binding"/>
    <property type="evidence" value="ECO:0007669"/>
    <property type="project" value="InterPro"/>
</dbReference>
<evidence type="ECO:0000256" key="1">
    <source>
        <dbReference type="ARBA" id="ARBA00010928"/>
    </source>
</evidence>
<keyword evidence="2" id="KW-0560">Oxidoreductase</keyword>
<organism evidence="5 6">
    <name type="scientific">Tsukamurella strandjordii</name>
    <dbReference type="NCBI Taxonomy" id="147577"/>
    <lineage>
        <taxon>Bacteria</taxon>
        <taxon>Bacillati</taxon>
        <taxon>Actinomycetota</taxon>
        <taxon>Actinomycetes</taxon>
        <taxon>Mycobacteriales</taxon>
        <taxon>Tsukamurellaceae</taxon>
        <taxon>Tsukamurella</taxon>
    </lineage>
</organism>
<comment type="caution">
    <text evidence="5">The sequence shown here is derived from an EMBL/GenBank/DDBJ whole genome shotgun (WGS) entry which is preliminary data.</text>
</comment>
<feature type="domain" description="Gfo/Idh/MocA-like oxidoreductase N-terminal" evidence="3">
    <location>
        <begin position="5"/>
        <end position="117"/>
    </location>
</feature>
<dbReference type="SUPFAM" id="SSF51735">
    <property type="entry name" value="NAD(P)-binding Rossmann-fold domains"/>
    <property type="match status" value="1"/>
</dbReference>
<dbReference type="AlphaFoldDB" id="A0AA90N898"/>
<dbReference type="SUPFAM" id="SSF55347">
    <property type="entry name" value="Glyceraldehyde-3-phosphate dehydrogenase-like, C-terminal domain"/>
    <property type="match status" value="1"/>
</dbReference>